<dbReference type="InterPro" id="IPR015915">
    <property type="entry name" value="Kelch-typ_b-propeller"/>
</dbReference>
<dbReference type="STRING" id="29172.A0A0D8Y6H6"/>
<evidence type="ECO:0000313" key="5">
    <source>
        <dbReference type="Proteomes" id="UP000053766"/>
    </source>
</evidence>
<dbReference type="PANTHER" id="PTHR45632:SF26">
    <property type="entry name" value="BTB DOMAIN-CONTAINING PROTEIN"/>
    <property type="match status" value="1"/>
</dbReference>
<dbReference type="Pfam" id="PF07707">
    <property type="entry name" value="BACK"/>
    <property type="match status" value="1"/>
</dbReference>
<reference evidence="4 5" key="1">
    <citation type="submission" date="2013-11" db="EMBL/GenBank/DDBJ databases">
        <title>Draft genome of the bovine lungworm Dictyocaulus viviparus.</title>
        <authorList>
            <person name="Mitreva M."/>
        </authorList>
    </citation>
    <scope>NUCLEOTIDE SEQUENCE [LARGE SCALE GENOMIC DNA]</scope>
    <source>
        <strain evidence="4 5">HannoverDv2000</strain>
    </source>
</reference>
<dbReference type="SUPFAM" id="SSF50965">
    <property type="entry name" value="Galactose oxidase, central domain"/>
    <property type="match status" value="1"/>
</dbReference>
<dbReference type="OrthoDB" id="45365at2759"/>
<keyword evidence="1" id="KW-0880">Kelch repeat</keyword>
<reference evidence="5" key="2">
    <citation type="journal article" date="2016" name="Sci. Rep.">
        <title>Dictyocaulus viviparus genome, variome and transcriptome elucidate lungworm biology and support future intervention.</title>
        <authorList>
            <person name="McNulty S.N."/>
            <person name="Strube C."/>
            <person name="Rosa B.A."/>
            <person name="Martin J.C."/>
            <person name="Tyagi R."/>
            <person name="Choi Y.J."/>
            <person name="Wang Q."/>
            <person name="Hallsworth Pepin K."/>
            <person name="Zhang X."/>
            <person name="Ozersky P."/>
            <person name="Wilson R.K."/>
            <person name="Sternberg P.W."/>
            <person name="Gasser R.B."/>
            <person name="Mitreva M."/>
        </authorList>
    </citation>
    <scope>NUCLEOTIDE SEQUENCE [LARGE SCALE GENOMIC DNA]</scope>
    <source>
        <strain evidence="5">HannoverDv2000</strain>
    </source>
</reference>
<feature type="domain" description="BACK" evidence="3">
    <location>
        <begin position="21"/>
        <end position="123"/>
    </location>
</feature>
<gene>
    <name evidence="4" type="ORF">DICVIV_01527</name>
</gene>
<dbReference type="EMBL" id="KN716167">
    <property type="protein sequence ID" value="KJH52325.1"/>
    <property type="molecule type" value="Genomic_DNA"/>
</dbReference>
<keyword evidence="2" id="KW-0677">Repeat</keyword>
<evidence type="ECO:0000259" key="3">
    <source>
        <dbReference type="SMART" id="SM00875"/>
    </source>
</evidence>
<dbReference type="Gene3D" id="2.120.10.80">
    <property type="entry name" value="Kelch-type beta propeller"/>
    <property type="match status" value="2"/>
</dbReference>
<evidence type="ECO:0000313" key="4">
    <source>
        <dbReference type="EMBL" id="KJH52325.1"/>
    </source>
</evidence>
<dbReference type="AlphaFoldDB" id="A0A0D8Y6H6"/>
<organism evidence="4 5">
    <name type="scientific">Dictyocaulus viviparus</name>
    <name type="common">Bovine lungworm</name>
    <dbReference type="NCBI Taxonomy" id="29172"/>
    <lineage>
        <taxon>Eukaryota</taxon>
        <taxon>Metazoa</taxon>
        <taxon>Ecdysozoa</taxon>
        <taxon>Nematoda</taxon>
        <taxon>Chromadorea</taxon>
        <taxon>Rhabditida</taxon>
        <taxon>Rhabditina</taxon>
        <taxon>Rhabditomorpha</taxon>
        <taxon>Strongyloidea</taxon>
        <taxon>Metastrongylidae</taxon>
        <taxon>Dictyocaulus</taxon>
    </lineage>
</organism>
<evidence type="ECO:0000256" key="2">
    <source>
        <dbReference type="ARBA" id="ARBA00022737"/>
    </source>
</evidence>
<dbReference type="Proteomes" id="UP000053766">
    <property type="component" value="Unassembled WGS sequence"/>
</dbReference>
<dbReference type="SMART" id="SM00875">
    <property type="entry name" value="BACK"/>
    <property type="match status" value="1"/>
</dbReference>
<accession>A0A0D8Y6H6</accession>
<dbReference type="Gene3D" id="1.25.40.420">
    <property type="match status" value="1"/>
</dbReference>
<protein>
    <submittedName>
        <fullName evidence="4">Kelch repeat protein</fullName>
    </submittedName>
</protein>
<dbReference type="PIRSF" id="PIRSF037037">
    <property type="entry name" value="Kelch-like_protein_gigaxonin"/>
    <property type="match status" value="1"/>
</dbReference>
<dbReference type="PANTHER" id="PTHR45632">
    <property type="entry name" value="LD33804P"/>
    <property type="match status" value="1"/>
</dbReference>
<dbReference type="InterPro" id="IPR006652">
    <property type="entry name" value="Kelch_1"/>
</dbReference>
<name>A0A0D8Y6H6_DICVI</name>
<dbReference type="FunFam" id="1.25.40.420:FF:000001">
    <property type="entry name" value="Kelch-like family member 12"/>
    <property type="match status" value="1"/>
</dbReference>
<evidence type="ECO:0000256" key="1">
    <source>
        <dbReference type="ARBA" id="ARBA00022441"/>
    </source>
</evidence>
<keyword evidence="5" id="KW-1185">Reference proteome</keyword>
<dbReference type="InterPro" id="IPR017096">
    <property type="entry name" value="BTB-kelch_protein"/>
</dbReference>
<dbReference type="InterPro" id="IPR011705">
    <property type="entry name" value="BACK"/>
</dbReference>
<proteinExistence type="predicted"/>
<sequence>MDSVCYACQQFMTQLLTIKNCLLIRQFAEQHNCVDLLNSSDDYAIDHFMELRKMDEFKQIAFPHLRDLIKRSDLKITSEEQVFETVIEWTETNPTERKKHLPELLSLVRLPQLSMQYLMENVRQNHMIKESRECTDLLSEALFVMLLPLKGVTVPLSNTINEEGGDQYAAGSTLSVSQPASPSTQTISCRPRKSVAGVIFCAGGRGTSGDPFRSVEAFDCRLNRWISICEMTQQRRHVGVVSAQGKLFAIGGHDGMQHLASAEMFDPKGGVGWRRVSPMRTCRRGIAATALDGAIYAVGGLDDATCFSTVERYDIESDTWTDVAQMNVRRGGVGVSALGKFLFAVGGNDGSSSLDSCERYDPVLDKWKMVAKMTNRRAGAGVCVLDGALYALGGFDDNSPLCTCERYDPLTDQWTQLANMAFSRGGVGGASMAGAGVCVLDGALYALGGFDDNSPLCTCERYDPLTDQWTQLANMAFSRGGVGVASMGGLVYAIGGHDGQRYLNTVEAYDPVTNSWQRVTNIKDCRAGAGVAWADCSIDDLLRPVQPDSGYAPSRSNHCI</sequence>
<dbReference type="InterPro" id="IPR011043">
    <property type="entry name" value="Gal_Oxase/kelch_b-propeller"/>
</dbReference>
<dbReference type="SMART" id="SM00612">
    <property type="entry name" value="Kelch"/>
    <property type="match status" value="7"/>
</dbReference>
<dbReference type="Pfam" id="PF01344">
    <property type="entry name" value="Kelch_1"/>
    <property type="match status" value="7"/>
</dbReference>
<dbReference type="SUPFAM" id="SSF117281">
    <property type="entry name" value="Kelch motif"/>
    <property type="match status" value="1"/>
</dbReference>